<evidence type="ECO:0000256" key="1">
    <source>
        <dbReference type="SAM" id="MobiDB-lite"/>
    </source>
</evidence>
<protein>
    <recommendedName>
        <fullName evidence="5">Sporulation and spore germination</fullName>
    </recommendedName>
</protein>
<reference evidence="3 4" key="1">
    <citation type="submission" date="2016-10" db="EMBL/GenBank/DDBJ databases">
        <authorList>
            <person name="de Groot N.N."/>
        </authorList>
    </citation>
    <scope>NUCLEOTIDE SEQUENCE [LARGE SCALE GENOMIC DNA]</scope>
    <source>
        <strain evidence="3 4">CGMCC 4.1859</strain>
    </source>
</reference>
<dbReference type="Proteomes" id="UP000198614">
    <property type="component" value="Unassembled WGS sequence"/>
</dbReference>
<keyword evidence="2" id="KW-0732">Signal</keyword>
<organism evidence="3 4">
    <name type="scientific">Streptomyces griseoaurantiacus</name>
    <dbReference type="NCBI Taxonomy" id="68213"/>
    <lineage>
        <taxon>Bacteria</taxon>
        <taxon>Bacillati</taxon>
        <taxon>Actinomycetota</taxon>
        <taxon>Actinomycetes</taxon>
        <taxon>Kitasatosporales</taxon>
        <taxon>Streptomycetaceae</taxon>
        <taxon>Streptomyces</taxon>
        <taxon>Streptomyces aurantiacus group</taxon>
    </lineage>
</organism>
<feature type="region of interest" description="Disordered" evidence="1">
    <location>
        <begin position="90"/>
        <end position="109"/>
    </location>
</feature>
<proteinExistence type="predicted"/>
<sequence length="167" mass="16927">MSRHRALPLLLPILLLAPAGCGIGDTAPVPAGSPAAGPPARTLGPAAAVHVYFYSARGLERVSRAYRGPDPLGTALRDLAEGPDAAERARGLVGHTGPPPAPVGAPEGTGTVRLRAPGGWESRGALRQLVCTAADAAGTADGTPLPRVRVTVERLARGDTVTRTCAP</sequence>
<evidence type="ECO:0008006" key="5">
    <source>
        <dbReference type="Google" id="ProtNLM"/>
    </source>
</evidence>
<dbReference type="OrthoDB" id="3533398at2"/>
<accession>A0A1G7Q3Z5</accession>
<dbReference type="EMBL" id="FNAX01000012">
    <property type="protein sequence ID" value="SDF93203.1"/>
    <property type="molecule type" value="Genomic_DNA"/>
</dbReference>
<name>A0A1G7Q3Z5_9ACTN</name>
<evidence type="ECO:0000313" key="4">
    <source>
        <dbReference type="Proteomes" id="UP000198614"/>
    </source>
</evidence>
<gene>
    <name evidence="3" type="ORF">SAMN05216260_112103</name>
</gene>
<feature type="chain" id="PRO_5039201841" description="Sporulation and spore germination" evidence="2">
    <location>
        <begin position="22"/>
        <end position="167"/>
    </location>
</feature>
<evidence type="ECO:0000313" key="3">
    <source>
        <dbReference type="EMBL" id="SDF93203.1"/>
    </source>
</evidence>
<feature type="signal peptide" evidence="2">
    <location>
        <begin position="1"/>
        <end position="21"/>
    </location>
</feature>
<dbReference type="AlphaFoldDB" id="A0A1G7Q3Z5"/>
<evidence type="ECO:0000256" key="2">
    <source>
        <dbReference type="SAM" id="SignalP"/>
    </source>
</evidence>